<feature type="region of interest" description="Disordered" evidence="9">
    <location>
        <begin position="855"/>
        <end position="880"/>
    </location>
</feature>
<dbReference type="InterPro" id="IPR011009">
    <property type="entry name" value="Kinase-like_dom_sf"/>
</dbReference>
<evidence type="ECO:0000256" key="7">
    <source>
        <dbReference type="PROSITE-ProRule" id="PRU10141"/>
    </source>
</evidence>
<evidence type="ECO:0000256" key="1">
    <source>
        <dbReference type="ARBA" id="ARBA00022679"/>
    </source>
</evidence>
<dbReference type="PRINTS" id="PR00109">
    <property type="entry name" value="TYRKINASE"/>
</dbReference>
<accession>A0A8R1HXQ8</accession>
<evidence type="ECO:0000256" key="2">
    <source>
        <dbReference type="ARBA" id="ARBA00022741"/>
    </source>
</evidence>
<feature type="compositionally biased region" description="Basic residues" evidence="9">
    <location>
        <begin position="702"/>
        <end position="713"/>
    </location>
</feature>
<dbReference type="PROSITE" id="PS00107">
    <property type="entry name" value="PROTEIN_KINASE_ATP"/>
    <property type="match status" value="1"/>
</dbReference>
<sequence>MTKSKPIKKRNRSKSQNAANPARRKPKANQKTKGKNGLRHPHRKLTLKEIKKKRRRKIEELGMSRKQWKKAKKELRSEKKYITFPWYWGYLEQSEAERLLRGMEDGSFLVRSQIADHTILIVSVVYGRRNFRHFIANIVGSHWKLENFPAKARTLVDLVQHYQTHHLEKTDIRLRNIAEQPDWLIKRNKILAPTGAPRLGGGNFSEVIIGAFQRRLVAIKVLVSNETQLKQERDNLMREAMIMNRLKNPYITKMIGISMDVLPPMLLVELMATSLESHIQKYGKETTFGEKILYCWQLAKALKYLAYKGIVHCDLAARNALFNRYGILKLADFGLSCESGTKKNTSNENLPVKWMAPELVKDSTVTYNEKTDVWSFGVTCNEIFQNGRKPLDYIADVKRVMTILKTYDGTPLHRLSKRLPNDIRDLLISCWQKDPGDRPRFHEIVTNLDMLQKVEYVPPLPHKQTVRLIENCTPLSTVEYETLYYSNQDWLPPVRKVNQEMKAYKKEIKNIEKEIQDSTRKTAGEENKVPVPPKQKQENDPRKVLRRLQKNLRRKMKRRHMRWKLALHRQKIREENKRLKILAQLQAHRIENCEGKLQVRKYQKRVRPDFEKLVDLYWKLMRMKWRKIAPNRETRLRLRRNRLINKESKNPMSRNGKFKRIKIPRQPRAKKPEVPEPTFPKMPVLKNHPVVKKPNTETAIRSAKHTNVGKKKRTPECLKKLKRKKKKQLRRRNRRAKRNVNKRKKRQQIRRKRRQRRRRKMRRRYRRLKRHIRMEALTWDQKDRMEELNQRRRDRKLRLYRRHRGKKIEHILKEWIDIRKELEAKWFRQVFVKKKTVLKKKLERVQKKGNMIKQSFKQPRAATSKSTIMDVSMSDENSNG</sequence>
<dbReference type="Gene3D" id="3.30.505.10">
    <property type="entry name" value="SH2 domain"/>
    <property type="match status" value="1"/>
</dbReference>
<evidence type="ECO:0000313" key="12">
    <source>
        <dbReference type="EnsemblMetazoa" id="CJA13705.1"/>
    </source>
</evidence>
<evidence type="ECO:0000259" key="10">
    <source>
        <dbReference type="PROSITE" id="PS50001"/>
    </source>
</evidence>
<dbReference type="SUPFAM" id="SSF56112">
    <property type="entry name" value="Protein kinase-like (PK-like)"/>
    <property type="match status" value="1"/>
</dbReference>
<feature type="region of interest" description="Disordered" evidence="9">
    <location>
        <begin position="1"/>
        <end position="45"/>
    </location>
</feature>
<dbReference type="SMART" id="SM00252">
    <property type="entry name" value="SH2"/>
    <property type="match status" value="1"/>
</dbReference>
<dbReference type="SUPFAM" id="SSF55550">
    <property type="entry name" value="SH2 domain"/>
    <property type="match status" value="1"/>
</dbReference>
<feature type="compositionally biased region" description="Basic residues" evidence="9">
    <location>
        <begin position="720"/>
        <end position="764"/>
    </location>
</feature>
<feature type="compositionally biased region" description="Basic residues" evidence="9">
    <location>
        <begin position="1"/>
        <end position="13"/>
    </location>
</feature>
<dbReference type="AlphaFoldDB" id="A0A8R1HXQ8"/>
<evidence type="ECO:0000256" key="5">
    <source>
        <dbReference type="ARBA" id="ARBA00023137"/>
    </source>
</evidence>
<feature type="domain" description="SH2" evidence="10">
    <location>
        <begin position="86"/>
        <end position="178"/>
    </location>
</feature>
<evidence type="ECO:0000256" key="9">
    <source>
        <dbReference type="SAM" id="MobiDB-lite"/>
    </source>
</evidence>
<dbReference type="Pfam" id="PF00017">
    <property type="entry name" value="SH2"/>
    <property type="match status" value="1"/>
</dbReference>
<keyword evidence="4 7" id="KW-0067">ATP-binding</keyword>
<feature type="binding site" evidence="7">
    <location>
        <position position="220"/>
    </location>
    <ligand>
        <name>ATP</name>
        <dbReference type="ChEBI" id="CHEBI:30616"/>
    </ligand>
</feature>
<name>A0A8R1HXQ8_CAEJA</name>
<dbReference type="EC" id="2.7.10.2" evidence="8"/>
<evidence type="ECO:0000256" key="4">
    <source>
        <dbReference type="ARBA" id="ARBA00022840"/>
    </source>
</evidence>
<feature type="compositionally biased region" description="Basic and acidic residues" evidence="9">
    <location>
        <begin position="515"/>
        <end position="528"/>
    </location>
</feature>
<dbReference type="PROSITE" id="PS50011">
    <property type="entry name" value="PROTEIN_KINASE_DOM"/>
    <property type="match status" value="1"/>
</dbReference>
<comment type="catalytic activity">
    <reaction evidence="8">
        <text>L-tyrosyl-[protein] + ATP = O-phospho-L-tyrosyl-[protein] + ADP + H(+)</text>
        <dbReference type="Rhea" id="RHEA:10596"/>
        <dbReference type="Rhea" id="RHEA-COMP:10136"/>
        <dbReference type="Rhea" id="RHEA-COMP:20101"/>
        <dbReference type="ChEBI" id="CHEBI:15378"/>
        <dbReference type="ChEBI" id="CHEBI:30616"/>
        <dbReference type="ChEBI" id="CHEBI:46858"/>
        <dbReference type="ChEBI" id="CHEBI:61978"/>
        <dbReference type="ChEBI" id="CHEBI:456216"/>
        <dbReference type="EC" id="2.7.10.2"/>
    </reaction>
</comment>
<feature type="compositionally biased region" description="Basic residues" evidence="9">
    <location>
        <begin position="22"/>
        <end position="45"/>
    </location>
</feature>
<dbReference type="InterPro" id="IPR000719">
    <property type="entry name" value="Prot_kinase_dom"/>
</dbReference>
<dbReference type="PANTHER" id="PTHR24418">
    <property type="entry name" value="TYROSINE-PROTEIN KINASE"/>
    <property type="match status" value="1"/>
</dbReference>
<keyword evidence="2 7" id="KW-0547">Nucleotide-binding</keyword>
<evidence type="ECO:0000313" key="13">
    <source>
        <dbReference type="Proteomes" id="UP000005237"/>
    </source>
</evidence>
<evidence type="ECO:0000259" key="11">
    <source>
        <dbReference type="PROSITE" id="PS50011"/>
    </source>
</evidence>
<dbReference type="InterPro" id="IPR000980">
    <property type="entry name" value="SH2"/>
</dbReference>
<dbReference type="InterPro" id="IPR036860">
    <property type="entry name" value="SH2_dom_sf"/>
</dbReference>
<dbReference type="CDD" id="cd00173">
    <property type="entry name" value="SH2"/>
    <property type="match status" value="1"/>
</dbReference>
<reference evidence="12" key="2">
    <citation type="submission" date="2022-06" db="UniProtKB">
        <authorList>
            <consortium name="EnsemblMetazoa"/>
        </authorList>
    </citation>
    <scope>IDENTIFICATION</scope>
    <source>
        <strain evidence="12">DF5081</strain>
    </source>
</reference>
<dbReference type="InterPro" id="IPR001245">
    <property type="entry name" value="Ser-Thr/Tyr_kinase_cat_dom"/>
</dbReference>
<keyword evidence="3 8" id="KW-0418">Kinase</keyword>
<keyword evidence="6" id="KW-0727">SH2 domain</keyword>
<dbReference type="InterPro" id="IPR017441">
    <property type="entry name" value="Protein_kinase_ATP_BS"/>
</dbReference>
<keyword evidence="13" id="KW-1185">Reference proteome</keyword>
<dbReference type="GO" id="GO:0004715">
    <property type="term" value="F:non-membrane spanning protein tyrosine kinase activity"/>
    <property type="evidence" value="ECO:0007669"/>
    <property type="project" value="UniProtKB-EC"/>
</dbReference>
<dbReference type="Gene3D" id="1.10.510.10">
    <property type="entry name" value="Transferase(Phosphotransferase) domain 1"/>
    <property type="match status" value="1"/>
</dbReference>
<proteinExistence type="inferred from homology"/>
<evidence type="ECO:0000256" key="3">
    <source>
        <dbReference type="ARBA" id="ARBA00022777"/>
    </source>
</evidence>
<evidence type="ECO:0000256" key="6">
    <source>
        <dbReference type="PROSITE-ProRule" id="PRU00191"/>
    </source>
</evidence>
<dbReference type="InterPro" id="IPR050198">
    <property type="entry name" value="Non-receptor_tyrosine_kinases"/>
</dbReference>
<protein>
    <recommendedName>
        <fullName evidence="8">Tyrosine-protein kinase</fullName>
        <ecNumber evidence="8">2.7.10.2</ecNumber>
    </recommendedName>
</protein>
<dbReference type="GO" id="GO:0005524">
    <property type="term" value="F:ATP binding"/>
    <property type="evidence" value="ECO:0007669"/>
    <property type="project" value="UniProtKB-UniRule"/>
</dbReference>
<feature type="region of interest" description="Disordered" evidence="9">
    <location>
        <begin position="515"/>
        <end position="541"/>
    </location>
</feature>
<organism evidence="12 13">
    <name type="scientific">Caenorhabditis japonica</name>
    <dbReference type="NCBI Taxonomy" id="281687"/>
    <lineage>
        <taxon>Eukaryota</taxon>
        <taxon>Metazoa</taxon>
        <taxon>Ecdysozoa</taxon>
        <taxon>Nematoda</taxon>
        <taxon>Chromadorea</taxon>
        <taxon>Rhabditida</taxon>
        <taxon>Rhabditina</taxon>
        <taxon>Rhabditomorpha</taxon>
        <taxon>Rhabditoidea</taxon>
        <taxon>Rhabditidae</taxon>
        <taxon>Peloderinae</taxon>
        <taxon>Caenorhabditis</taxon>
    </lineage>
</organism>
<dbReference type="Proteomes" id="UP000005237">
    <property type="component" value="Unassembled WGS sequence"/>
</dbReference>
<feature type="region of interest" description="Disordered" evidence="9">
    <location>
        <begin position="664"/>
        <end position="764"/>
    </location>
</feature>
<comment type="similarity">
    <text evidence="8">Belongs to the protein kinase superfamily. Tyr protein kinase family.</text>
</comment>
<dbReference type="PROSITE" id="PS50001">
    <property type="entry name" value="SH2"/>
    <property type="match status" value="1"/>
</dbReference>
<evidence type="ECO:0000256" key="8">
    <source>
        <dbReference type="RuleBase" id="RU362096"/>
    </source>
</evidence>
<dbReference type="Pfam" id="PF07714">
    <property type="entry name" value="PK_Tyr_Ser-Thr"/>
    <property type="match status" value="1"/>
</dbReference>
<keyword evidence="5 8" id="KW-0829">Tyrosine-protein kinase</keyword>
<keyword evidence="1 8" id="KW-0808">Transferase</keyword>
<dbReference type="EnsemblMetazoa" id="CJA13705.1">
    <property type="protein sequence ID" value="CJA13705.1"/>
    <property type="gene ID" value="WBGene00132909"/>
</dbReference>
<feature type="domain" description="Protein kinase" evidence="11">
    <location>
        <begin position="193"/>
        <end position="451"/>
    </location>
</feature>
<reference evidence="13" key="1">
    <citation type="submission" date="2010-08" db="EMBL/GenBank/DDBJ databases">
        <authorList>
            <consortium name="Caenorhabditis japonica Sequencing Consortium"/>
            <person name="Wilson R.K."/>
        </authorList>
    </citation>
    <scope>NUCLEOTIDE SEQUENCE [LARGE SCALE GENOMIC DNA]</scope>
    <source>
        <strain evidence="13">DF5081</strain>
    </source>
</reference>